<reference evidence="8 9" key="1">
    <citation type="journal article" date="2015" name="Genome Announc.">
        <title>Expanding the biotechnology potential of lactobacilli through comparative genomics of 213 strains and associated genera.</title>
        <authorList>
            <person name="Sun Z."/>
            <person name="Harris H.M."/>
            <person name="McCann A."/>
            <person name="Guo C."/>
            <person name="Argimon S."/>
            <person name="Zhang W."/>
            <person name="Yang X."/>
            <person name="Jeffery I.B."/>
            <person name="Cooney J.C."/>
            <person name="Kagawa T.F."/>
            <person name="Liu W."/>
            <person name="Song Y."/>
            <person name="Salvetti E."/>
            <person name="Wrobel A."/>
            <person name="Rasinkangas P."/>
            <person name="Parkhill J."/>
            <person name="Rea M.C."/>
            <person name="O'Sullivan O."/>
            <person name="Ritari J."/>
            <person name="Douillard F.P."/>
            <person name="Paul Ross R."/>
            <person name="Yang R."/>
            <person name="Briner A.E."/>
            <person name="Felis G.E."/>
            <person name="de Vos W.M."/>
            <person name="Barrangou R."/>
            <person name="Klaenhammer T.R."/>
            <person name="Caufield P.W."/>
            <person name="Cui Y."/>
            <person name="Zhang H."/>
            <person name="O'Toole P.W."/>
        </authorList>
    </citation>
    <scope>NUCLEOTIDE SEQUENCE [LARGE SCALE GENOMIC DNA]</scope>
    <source>
        <strain evidence="6 9">ATCC BAA-66</strain>
        <strain evidence="7 8">DSM 13344</strain>
    </source>
</reference>
<dbReference type="SUPFAM" id="SSF74942">
    <property type="entry name" value="YhbC-like, C-terminal domain"/>
    <property type="match status" value="1"/>
</dbReference>
<dbReference type="GO" id="GO:0006412">
    <property type="term" value="P:translation"/>
    <property type="evidence" value="ECO:0007669"/>
    <property type="project" value="TreeGrafter"/>
</dbReference>
<dbReference type="SUPFAM" id="SSF75420">
    <property type="entry name" value="YhbC-like, N-terminal domain"/>
    <property type="match status" value="1"/>
</dbReference>
<evidence type="ECO:0000313" key="9">
    <source>
        <dbReference type="Proteomes" id="UP000051751"/>
    </source>
</evidence>
<dbReference type="InterPro" id="IPR028998">
    <property type="entry name" value="RimP_C"/>
</dbReference>
<evidence type="ECO:0000313" key="6">
    <source>
        <dbReference type="EMBL" id="KRN29606.1"/>
    </source>
</evidence>
<keyword evidence="1 3" id="KW-0963">Cytoplasm</keyword>
<dbReference type="GO" id="GO:0005829">
    <property type="term" value="C:cytosol"/>
    <property type="evidence" value="ECO:0007669"/>
    <property type="project" value="TreeGrafter"/>
</dbReference>
<comment type="function">
    <text evidence="3">Required for maturation of 30S ribosomal subunits.</text>
</comment>
<feature type="domain" description="Ribosome maturation factor RimP C-terminal" evidence="5">
    <location>
        <begin position="89"/>
        <end position="158"/>
    </location>
</feature>
<evidence type="ECO:0000313" key="7">
    <source>
        <dbReference type="EMBL" id="KRN33864.1"/>
    </source>
</evidence>
<dbReference type="InterPro" id="IPR003728">
    <property type="entry name" value="Ribosome_maturation_RimP"/>
</dbReference>
<evidence type="ECO:0000313" key="8">
    <source>
        <dbReference type="Proteomes" id="UP000051645"/>
    </source>
</evidence>
<dbReference type="OrthoDB" id="9805006at2"/>
<comment type="similarity">
    <text evidence="3">Belongs to the RimP family.</text>
</comment>
<dbReference type="InterPro" id="IPR036847">
    <property type="entry name" value="RimP_C_sf"/>
</dbReference>
<feature type="domain" description="Ribosome maturation factor RimP N-terminal" evidence="4">
    <location>
        <begin position="12"/>
        <end position="86"/>
    </location>
</feature>
<dbReference type="PATRIC" id="fig|81857.3.peg.496"/>
<protein>
    <recommendedName>
        <fullName evidence="3">Ribosome maturation factor RimP</fullName>
    </recommendedName>
</protein>
<dbReference type="InterPro" id="IPR028989">
    <property type="entry name" value="RimP_N"/>
</dbReference>
<evidence type="ECO:0000259" key="4">
    <source>
        <dbReference type="Pfam" id="PF02576"/>
    </source>
</evidence>
<dbReference type="Pfam" id="PF02576">
    <property type="entry name" value="RimP_N"/>
    <property type="match status" value="1"/>
</dbReference>
<dbReference type="Proteomes" id="UP000051645">
    <property type="component" value="Unassembled WGS sequence"/>
</dbReference>
<dbReference type="Proteomes" id="UP000051751">
    <property type="component" value="Unassembled WGS sequence"/>
</dbReference>
<proteinExistence type="inferred from homology"/>
<gene>
    <name evidence="3" type="primary">rimP</name>
    <name evidence="6" type="ORF">IV38_GL000492</name>
    <name evidence="7" type="ORF">IV40_GL000176</name>
</gene>
<dbReference type="Gene3D" id="3.30.300.70">
    <property type="entry name" value="RimP-like superfamily, N-terminal"/>
    <property type="match status" value="1"/>
</dbReference>
<keyword evidence="8" id="KW-1185">Reference proteome</keyword>
<sequence>MSSSVVEIVRDLVTPIVEAHHLELVDVEYVKEGPSWFLRIYVDKPGGITIEECATVSDELSEKLDALDPDPIPQAYMLEVSSPGAERPLKKEADYEAAVDQYVHFSFYKAINGHKFYEGTLNEVTPDTVTLTIKDKTRRKQITIDRKQIAKARLAIEF</sequence>
<dbReference type="Gene3D" id="2.30.30.180">
    <property type="entry name" value="Ribosome maturation factor RimP, C-terminal domain"/>
    <property type="match status" value="1"/>
</dbReference>
<evidence type="ECO:0000259" key="5">
    <source>
        <dbReference type="Pfam" id="PF17384"/>
    </source>
</evidence>
<evidence type="ECO:0000256" key="3">
    <source>
        <dbReference type="HAMAP-Rule" id="MF_01077"/>
    </source>
</evidence>
<dbReference type="EMBL" id="JQAZ01000001">
    <property type="protein sequence ID" value="KRN33864.1"/>
    <property type="molecule type" value="Genomic_DNA"/>
</dbReference>
<comment type="subcellular location">
    <subcellularLocation>
        <location evidence="3">Cytoplasm</location>
    </subcellularLocation>
</comment>
<evidence type="ECO:0000256" key="1">
    <source>
        <dbReference type="ARBA" id="ARBA00022490"/>
    </source>
</evidence>
<dbReference type="NCBIfam" id="NF000928">
    <property type="entry name" value="PRK00092.1-2"/>
    <property type="match status" value="1"/>
</dbReference>
<dbReference type="GO" id="GO:0000028">
    <property type="term" value="P:ribosomal small subunit assembly"/>
    <property type="evidence" value="ECO:0007669"/>
    <property type="project" value="TreeGrafter"/>
</dbReference>
<keyword evidence="2 3" id="KW-0690">Ribosome biogenesis</keyword>
<dbReference type="HAMAP" id="MF_01077">
    <property type="entry name" value="RimP"/>
    <property type="match status" value="1"/>
</dbReference>
<comment type="caution">
    <text evidence="6">The sequence shown here is derived from an EMBL/GenBank/DDBJ whole genome shotgun (WGS) entry which is preliminary data.</text>
</comment>
<evidence type="ECO:0000256" key="2">
    <source>
        <dbReference type="ARBA" id="ARBA00022517"/>
    </source>
</evidence>
<dbReference type="PANTHER" id="PTHR33867:SF1">
    <property type="entry name" value="RIBOSOME MATURATION FACTOR RIMP"/>
    <property type="match status" value="1"/>
</dbReference>
<dbReference type="CDD" id="cd01734">
    <property type="entry name" value="YlxS_C"/>
    <property type="match status" value="1"/>
</dbReference>
<dbReference type="EMBL" id="JQAT01000001">
    <property type="protein sequence ID" value="KRN29606.1"/>
    <property type="molecule type" value="Genomic_DNA"/>
</dbReference>
<organism evidence="6 9">
    <name type="scientific">Lactobacillus selangorensis</name>
    <dbReference type="NCBI Taxonomy" id="81857"/>
    <lineage>
        <taxon>Bacteria</taxon>
        <taxon>Bacillati</taxon>
        <taxon>Bacillota</taxon>
        <taxon>Bacilli</taxon>
        <taxon>Lactobacillales</taxon>
        <taxon>Lactobacillaceae</taxon>
        <taxon>Lactobacillus</taxon>
    </lineage>
</organism>
<dbReference type="RefSeq" id="WP_057768480.1">
    <property type="nucleotide sequence ID" value="NZ_JQAT01000001.1"/>
</dbReference>
<name>A0A0R2FPN7_9LACO</name>
<dbReference type="InterPro" id="IPR035956">
    <property type="entry name" value="RimP_N_sf"/>
</dbReference>
<dbReference type="FunFam" id="3.30.300.70:FF:000001">
    <property type="entry name" value="Ribosome maturation factor RimP"/>
    <property type="match status" value="1"/>
</dbReference>
<dbReference type="PANTHER" id="PTHR33867">
    <property type="entry name" value="RIBOSOME MATURATION FACTOR RIMP"/>
    <property type="match status" value="1"/>
</dbReference>
<dbReference type="Pfam" id="PF17384">
    <property type="entry name" value="DUF150_C"/>
    <property type="match status" value="1"/>
</dbReference>
<dbReference type="AlphaFoldDB" id="A0A0R2FPN7"/>
<dbReference type="STRING" id="81857.IV38_GL000492"/>
<accession>A0A0R2FPN7</accession>